<organism evidence="1 2">
    <name type="scientific">Jannaschia donghaensis</name>
    <dbReference type="NCBI Taxonomy" id="420998"/>
    <lineage>
        <taxon>Bacteria</taxon>
        <taxon>Pseudomonadati</taxon>
        <taxon>Pseudomonadota</taxon>
        <taxon>Alphaproteobacteria</taxon>
        <taxon>Rhodobacterales</taxon>
        <taxon>Roseobacteraceae</taxon>
        <taxon>Jannaschia</taxon>
    </lineage>
</organism>
<evidence type="ECO:0000313" key="1">
    <source>
        <dbReference type="EMBL" id="CTQ48459.1"/>
    </source>
</evidence>
<accession>A0A0M6YFC8</accession>
<gene>
    <name evidence="1" type="ORF">JDO7802_00461</name>
</gene>
<dbReference type="AlphaFoldDB" id="A0A0M6YFC8"/>
<name>A0A0M6YFC8_9RHOB</name>
<dbReference type="OrthoDB" id="6929at188905"/>
<dbReference type="STRING" id="420998.JDO7802_00461"/>
<reference evidence="1 2" key="1">
    <citation type="submission" date="2015-07" db="EMBL/GenBank/DDBJ databases">
        <authorList>
            <person name="Noorani M."/>
        </authorList>
    </citation>
    <scope>NUCLEOTIDE SEQUENCE [LARGE SCALE GENOMIC DNA]</scope>
    <source>
        <strain evidence="1 2">CECT 7802</strain>
    </source>
</reference>
<protein>
    <submittedName>
        <fullName evidence="1">Uncharacterized protein</fullName>
    </submittedName>
</protein>
<evidence type="ECO:0000313" key="2">
    <source>
        <dbReference type="Proteomes" id="UP000049222"/>
    </source>
</evidence>
<sequence>MDAEPQVQALRDTAAAFLAQFADTAQAENTQRAQAFLDALPHPRGVLEIGIGGKGLSALQLMPLITGSISPDFVTRVADAAELDIYWAPTAR</sequence>
<dbReference type="Proteomes" id="UP000049222">
    <property type="component" value="Unassembled WGS sequence"/>
</dbReference>
<dbReference type="EMBL" id="CXSU01000005">
    <property type="protein sequence ID" value="CTQ48459.1"/>
    <property type="molecule type" value="Genomic_DNA"/>
</dbReference>
<keyword evidence="2" id="KW-1185">Reference proteome</keyword>
<proteinExistence type="predicted"/>